<keyword evidence="2" id="KW-0067">ATP-binding</keyword>
<evidence type="ECO:0000256" key="2">
    <source>
        <dbReference type="ARBA" id="ARBA00022840"/>
    </source>
</evidence>
<dbReference type="PANTHER" id="PTHR39206">
    <property type="entry name" value="SLL8004 PROTEIN"/>
    <property type="match status" value="1"/>
</dbReference>
<geneLocation type="plasmid" evidence="4 5">
    <name>unnamed1</name>
</geneLocation>
<dbReference type="RefSeq" id="WP_225761853.1">
    <property type="nucleotide sequence ID" value="NZ_CP125670.1"/>
</dbReference>
<dbReference type="InterPro" id="IPR027417">
    <property type="entry name" value="P-loop_NTPase"/>
</dbReference>
<evidence type="ECO:0000256" key="1">
    <source>
        <dbReference type="ARBA" id="ARBA00022741"/>
    </source>
</evidence>
<evidence type="ECO:0000313" key="4">
    <source>
        <dbReference type="EMBL" id="WHP07925.1"/>
    </source>
</evidence>
<dbReference type="SUPFAM" id="SSF52540">
    <property type="entry name" value="P-loop containing nucleoside triphosphate hydrolases"/>
    <property type="match status" value="1"/>
</dbReference>
<dbReference type="PANTHER" id="PTHR39206:SF1">
    <property type="entry name" value="SLL8004 PROTEIN"/>
    <property type="match status" value="1"/>
</dbReference>
<feature type="domain" description="Zeta toxin" evidence="3">
    <location>
        <begin position="15"/>
        <end position="155"/>
    </location>
</feature>
<name>A0ABY8S8E3_9GAMM</name>
<evidence type="ECO:0000259" key="3">
    <source>
        <dbReference type="Pfam" id="PF06414"/>
    </source>
</evidence>
<keyword evidence="4" id="KW-0614">Plasmid</keyword>
<dbReference type="InterPro" id="IPR036597">
    <property type="entry name" value="Fido-like_dom_sf"/>
</dbReference>
<keyword evidence="5" id="KW-1185">Reference proteome</keyword>
<dbReference type="Gene3D" id="1.10.3290.10">
    <property type="entry name" value="Fido-like domain"/>
    <property type="match status" value="1"/>
</dbReference>
<evidence type="ECO:0000313" key="5">
    <source>
        <dbReference type="Proteomes" id="UP001229836"/>
    </source>
</evidence>
<sequence length="507" mass="57805">MSPQQAMTERDKNPEPQFAVIVAGGNGSGKSTLIQEQILPRFEKFNFDIAFINADVWQKEHFGEFTKDPSHAYEAAKWAEQERQRYIDNKKSFIAETVFSHPSKLDLIKEAKDKGYFVTLYHIHLDSPELALERIQDRVLEGGHGVDEDKVRQRYERVIPLIAEASMYADQTFVFDNSVRNEPHSLVMELKNGVIHDVYRDLPKWVATGYEKQLKAYYNVNQDSSLIENLITKGDNMSFIKEKLGFDWNPDLMPKEIPTYHRAQVIQNFNMTLAEHVHGSAAVAGNPYSLDEIKQLIKGQSVGGHSVSDQKQVVNLISGANFVSESVINNTFRLDKSNYLEINRLVSKDESIEAGVLRGEGKETTFTPHVAIRHNYSHKPIKTEEDAIKLNKQFSDGIAVLNSIKNPLEKGMATFLFGSLNQFTFEGEKRTAHLMMNGVLLSAGLDAIKIPPEKAIDFRQNMTEFYKTRNADKMMDFLLECHPDRENIKKVQQDKDLKIDNSITRSF</sequence>
<gene>
    <name evidence="4" type="ORF">QLH32_19335</name>
</gene>
<dbReference type="Gene3D" id="3.40.50.300">
    <property type="entry name" value="P-loop containing nucleotide triphosphate hydrolases"/>
    <property type="match status" value="1"/>
</dbReference>
<dbReference type="InterPro" id="IPR010488">
    <property type="entry name" value="Zeta_toxin_domain"/>
</dbReference>
<reference evidence="4 5" key="1">
    <citation type="submission" date="2023-05" db="EMBL/GenBank/DDBJ databases">
        <title>The complete genome of Acinetobacter sp. nov KCTC 92772.</title>
        <authorList>
            <person name="Zhou G."/>
        </authorList>
    </citation>
    <scope>NUCLEOTIDE SEQUENCE [LARGE SCALE GENOMIC DNA]</scope>
    <source>
        <strain evidence="4 5">KCTC 92772</strain>
        <plasmid evidence="4 5">unnamed1</plasmid>
    </source>
</reference>
<proteinExistence type="predicted"/>
<keyword evidence="1" id="KW-0547">Nucleotide-binding</keyword>
<dbReference type="Proteomes" id="UP001229836">
    <property type="component" value="Plasmid unnamed1"/>
</dbReference>
<organism evidence="4 5">
    <name type="scientific">Acinetobacter corruptisaponis</name>
    <dbReference type="NCBI Taxonomy" id="3045147"/>
    <lineage>
        <taxon>Bacteria</taxon>
        <taxon>Pseudomonadati</taxon>
        <taxon>Pseudomonadota</taxon>
        <taxon>Gammaproteobacteria</taxon>
        <taxon>Moraxellales</taxon>
        <taxon>Moraxellaceae</taxon>
        <taxon>Acinetobacter</taxon>
    </lineage>
</organism>
<accession>A0ABY8S8E3</accession>
<dbReference type="EMBL" id="CP125670">
    <property type="protein sequence ID" value="WHP07925.1"/>
    <property type="molecule type" value="Genomic_DNA"/>
</dbReference>
<protein>
    <submittedName>
        <fullName evidence="4">Zeta toxin family protein</fullName>
    </submittedName>
</protein>
<dbReference type="Pfam" id="PF06414">
    <property type="entry name" value="Zeta_toxin"/>
    <property type="match status" value="1"/>
</dbReference>